<dbReference type="InterPro" id="IPR000182">
    <property type="entry name" value="GNAT_dom"/>
</dbReference>
<accession>A0ABU8WP16</accession>
<dbReference type="SUPFAM" id="SSF55729">
    <property type="entry name" value="Acyl-CoA N-acyltransferases (Nat)"/>
    <property type="match status" value="1"/>
</dbReference>
<dbReference type="InterPro" id="IPR051016">
    <property type="entry name" value="Diverse_Substrate_AcTransf"/>
</dbReference>
<proteinExistence type="predicted"/>
<organism evidence="5 6">
    <name type="scientific">Variovorax rhizosphaerae</name>
    <dbReference type="NCBI Taxonomy" id="1836200"/>
    <lineage>
        <taxon>Bacteria</taxon>
        <taxon>Pseudomonadati</taxon>
        <taxon>Pseudomonadota</taxon>
        <taxon>Betaproteobacteria</taxon>
        <taxon>Burkholderiales</taxon>
        <taxon>Comamonadaceae</taxon>
        <taxon>Variovorax</taxon>
    </lineage>
</organism>
<dbReference type="PANTHER" id="PTHR10545:SF29">
    <property type="entry name" value="GH14572P-RELATED"/>
    <property type="match status" value="1"/>
</dbReference>
<reference evidence="5 6" key="1">
    <citation type="submission" date="2024-03" db="EMBL/GenBank/DDBJ databases">
        <title>Novel species of the genus Variovorax.</title>
        <authorList>
            <person name="Liu Q."/>
            <person name="Xin Y.-H."/>
        </authorList>
    </citation>
    <scope>NUCLEOTIDE SEQUENCE [LARGE SCALE GENOMIC DNA]</scope>
    <source>
        <strain evidence="5 6">KACC 18900</strain>
    </source>
</reference>
<dbReference type="InterPro" id="IPR016181">
    <property type="entry name" value="Acyl_CoA_acyltransferase"/>
</dbReference>
<keyword evidence="2" id="KW-0012">Acyltransferase</keyword>
<name>A0ABU8WP16_9BURK</name>
<feature type="region of interest" description="Disordered" evidence="3">
    <location>
        <begin position="90"/>
        <end position="111"/>
    </location>
</feature>
<sequence length="111" mass="12472">MLTWSLVEPTPEQRRHCQLKELFVRSSERGLGVGKAIMTWVAQYTVDYGCRRIDWPVKATNARGIAFYEGLGARQVVERLSFRLSEPGLGKLARQGTDGRGDRFESAQEGA</sequence>
<dbReference type="CDD" id="cd04301">
    <property type="entry name" value="NAT_SF"/>
    <property type="match status" value="1"/>
</dbReference>
<protein>
    <submittedName>
        <fullName evidence="5">GNAT family N-acetyltransferase</fullName>
    </submittedName>
</protein>
<evidence type="ECO:0000256" key="2">
    <source>
        <dbReference type="ARBA" id="ARBA00023315"/>
    </source>
</evidence>
<keyword evidence="6" id="KW-1185">Reference proteome</keyword>
<dbReference type="Pfam" id="PF00583">
    <property type="entry name" value="Acetyltransf_1"/>
    <property type="match status" value="1"/>
</dbReference>
<dbReference type="RefSeq" id="WP_340344348.1">
    <property type="nucleotide sequence ID" value="NZ_JBBKZT010000010.1"/>
</dbReference>
<dbReference type="Proteomes" id="UP001385892">
    <property type="component" value="Unassembled WGS sequence"/>
</dbReference>
<evidence type="ECO:0000256" key="1">
    <source>
        <dbReference type="ARBA" id="ARBA00022679"/>
    </source>
</evidence>
<dbReference type="PANTHER" id="PTHR10545">
    <property type="entry name" value="DIAMINE N-ACETYLTRANSFERASE"/>
    <property type="match status" value="1"/>
</dbReference>
<keyword evidence="1" id="KW-0808">Transferase</keyword>
<evidence type="ECO:0000313" key="5">
    <source>
        <dbReference type="EMBL" id="MEJ8849211.1"/>
    </source>
</evidence>
<feature type="compositionally biased region" description="Basic and acidic residues" evidence="3">
    <location>
        <begin position="97"/>
        <end position="111"/>
    </location>
</feature>
<evidence type="ECO:0000313" key="6">
    <source>
        <dbReference type="Proteomes" id="UP001385892"/>
    </source>
</evidence>
<comment type="caution">
    <text evidence="5">The sequence shown here is derived from an EMBL/GenBank/DDBJ whole genome shotgun (WGS) entry which is preliminary data.</text>
</comment>
<gene>
    <name evidence="5" type="ORF">WKW82_21315</name>
</gene>
<feature type="domain" description="N-acetyltransferase" evidence="4">
    <location>
        <begin position="1"/>
        <end position="94"/>
    </location>
</feature>
<evidence type="ECO:0000259" key="4">
    <source>
        <dbReference type="PROSITE" id="PS51186"/>
    </source>
</evidence>
<dbReference type="PROSITE" id="PS51186">
    <property type="entry name" value="GNAT"/>
    <property type="match status" value="1"/>
</dbReference>
<dbReference type="Gene3D" id="3.40.630.30">
    <property type="match status" value="1"/>
</dbReference>
<evidence type="ECO:0000256" key="3">
    <source>
        <dbReference type="SAM" id="MobiDB-lite"/>
    </source>
</evidence>
<dbReference type="EMBL" id="JBBKZT010000010">
    <property type="protein sequence ID" value="MEJ8849211.1"/>
    <property type="molecule type" value="Genomic_DNA"/>
</dbReference>